<feature type="compositionally biased region" description="Basic and acidic residues" evidence="1">
    <location>
        <begin position="48"/>
        <end position="68"/>
    </location>
</feature>
<evidence type="ECO:0000313" key="2">
    <source>
        <dbReference type="EMBL" id="KAG0307173.1"/>
    </source>
</evidence>
<sequence>MTRSGMRRHLQRQKCSGEDRGSQGQDDNPGQVQDDGPSQDQGDSPIQVKDDDPIQVKDDDPIQVKDDDPSQDQDDGPPPKRIKLPDDELIAAAQETVMNTTKILPIGVFEYEIDPLH</sequence>
<feature type="compositionally biased region" description="Basic residues" evidence="1">
    <location>
        <begin position="1"/>
        <end position="12"/>
    </location>
</feature>
<dbReference type="AlphaFoldDB" id="A0A9P6QY52"/>
<gene>
    <name evidence="2" type="ORF">BGZ99_001517</name>
</gene>
<dbReference type="Proteomes" id="UP000738325">
    <property type="component" value="Unassembled WGS sequence"/>
</dbReference>
<comment type="caution">
    <text evidence="2">The sequence shown here is derived from an EMBL/GenBank/DDBJ whole genome shotgun (WGS) entry which is preliminary data.</text>
</comment>
<feature type="region of interest" description="Disordered" evidence="1">
    <location>
        <begin position="1"/>
        <end position="84"/>
    </location>
</feature>
<feature type="compositionally biased region" description="Low complexity" evidence="1">
    <location>
        <begin position="29"/>
        <end position="47"/>
    </location>
</feature>
<proteinExistence type="predicted"/>
<name>A0A9P6QY52_9FUNG</name>
<dbReference type="EMBL" id="JAAAIP010001395">
    <property type="protein sequence ID" value="KAG0307173.1"/>
    <property type="molecule type" value="Genomic_DNA"/>
</dbReference>
<protein>
    <submittedName>
        <fullName evidence="2">Uncharacterized protein</fullName>
    </submittedName>
</protein>
<evidence type="ECO:0000313" key="3">
    <source>
        <dbReference type="Proteomes" id="UP000738325"/>
    </source>
</evidence>
<accession>A0A9P6QY52</accession>
<organism evidence="2 3">
    <name type="scientific">Dissophora globulifera</name>
    <dbReference type="NCBI Taxonomy" id="979702"/>
    <lineage>
        <taxon>Eukaryota</taxon>
        <taxon>Fungi</taxon>
        <taxon>Fungi incertae sedis</taxon>
        <taxon>Mucoromycota</taxon>
        <taxon>Mortierellomycotina</taxon>
        <taxon>Mortierellomycetes</taxon>
        <taxon>Mortierellales</taxon>
        <taxon>Mortierellaceae</taxon>
        <taxon>Dissophora</taxon>
    </lineage>
</organism>
<keyword evidence="3" id="KW-1185">Reference proteome</keyword>
<evidence type="ECO:0000256" key="1">
    <source>
        <dbReference type="SAM" id="MobiDB-lite"/>
    </source>
</evidence>
<reference evidence="2" key="1">
    <citation type="journal article" date="2020" name="Fungal Divers.">
        <title>Resolving the Mortierellaceae phylogeny through synthesis of multi-gene phylogenetics and phylogenomics.</title>
        <authorList>
            <person name="Vandepol N."/>
            <person name="Liber J."/>
            <person name="Desiro A."/>
            <person name="Na H."/>
            <person name="Kennedy M."/>
            <person name="Barry K."/>
            <person name="Grigoriev I.V."/>
            <person name="Miller A.N."/>
            <person name="O'Donnell K."/>
            <person name="Stajich J.E."/>
            <person name="Bonito G."/>
        </authorList>
    </citation>
    <scope>NUCLEOTIDE SEQUENCE</scope>
    <source>
        <strain evidence="2">REB-010B</strain>
    </source>
</reference>